<dbReference type="AlphaFoldDB" id="A0AA36NKX7"/>
<protein>
    <submittedName>
        <fullName evidence="1">Uncharacterized protein</fullName>
    </submittedName>
</protein>
<reference evidence="1" key="1">
    <citation type="submission" date="2023-08" db="EMBL/GenBank/DDBJ databases">
        <authorList>
            <person name="Chen Y."/>
            <person name="Shah S."/>
            <person name="Dougan E. K."/>
            <person name="Thang M."/>
            <person name="Chan C."/>
        </authorList>
    </citation>
    <scope>NUCLEOTIDE SEQUENCE</scope>
</reference>
<gene>
    <name evidence="1" type="ORF">EVOR1521_LOCUS29788</name>
</gene>
<keyword evidence="2" id="KW-1185">Reference proteome</keyword>
<name>A0AA36NKX7_9DINO</name>
<evidence type="ECO:0000313" key="2">
    <source>
        <dbReference type="Proteomes" id="UP001178507"/>
    </source>
</evidence>
<accession>A0AA36NKX7</accession>
<evidence type="ECO:0000313" key="1">
    <source>
        <dbReference type="EMBL" id="CAJ1408351.1"/>
    </source>
</evidence>
<organism evidence="1 2">
    <name type="scientific">Effrenium voratum</name>
    <dbReference type="NCBI Taxonomy" id="2562239"/>
    <lineage>
        <taxon>Eukaryota</taxon>
        <taxon>Sar</taxon>
        <taxon>Alveolata</taxon>
        <taxon>Dinophyceae</taxon>
        <taxon>Suessiales</taxon>
        <taxon>Symbiodiniaceae</taxon>
        <taxon>Effrenium</taxon>
    </lineage>
</organism>
<sequence>MAPHWDLWGQPRCRGAELEASNLLLPSLPLHRPRAASFLELPQRGASLARSPAAFQANDAEAAELQMGEAAVKAELQVEAKAKAAPEEEVPAPSDKVPEAKKEAERHFVACKKKLPPGEPRACEMAGYEACEDKCTEHFSRDQNCFDTCISHCVIGRNKLKELRVEPNCYAEKVEPGDLAFPGPKEPEVFDEIYREQDYQW</sequence>
<proteinExistence type="predicted"/>
<dbReference type="EMBL" id="CAUJNA010003716">
    <property type="protein sequence ID" value="CAJ1408351.1"/>
    <property type="molecule type" value="Genomic_DNA"/>
</dbReference>
<comment type="caution">
    <text evidence="1">The sequence shown here is derived from an EMBL/GenBank/DDBJ whole genome shotgun (WGS) entry which is preliminary data.</text>
</comment>
<dbReference type="Proteomes" id="UP001178507">
    <property type="component" value="Unassembled WGS sequence"/>
</dbReference>